<dbReference type="InterPro" id="IPR003871">
    <property type="entry name" value="RFA1B/D_OB_1st"/>
</dbReference>
<accession>A0ABQ5BC79</accession>
<dbReference type="PANTHER" id="PTHR47165">
    <property type="entry name" value="OS03G0429900 PROTEIN"/>
    <property type="match status" value="1"/>
</dbReference>
<dbReference type="EMBL" id="BQNB010013148">
    <property type="protein sequence ID" value="GJT12445.1"/>
    <property type="molecule type" value="Genomic_DNA"/>
</dbReference>
<proteinExistence type="predicted"/>
<keyword evidence="3" id="KW-1185">Reference proteome</keyword>
<dbReference type="SUPFAM" id="SSF50249">
    <property type="entry name" value="Nucleic acid-binding proteins"/>
    <property type="match status" value="2"/>
</dbReference>
<organism evidence="2 3">
    <name type="scientific">Tanacetum coccineum</name>
    <dbReference type="NCBI Taxonomy" id="301880"/>
    <lineage>
        <taxon>Eukaryota</taxon>
        <taxon>Viridiplantae</taxon>
        <taxon>Streptophyta</taxon>
        <taxon>Embryophyta</taxon>
        <taxon>Tracheophyta</taxon>
        <taxon>Spermatophyta</taxon>
        <taxon>Magnoliopsida</taxon>
        <taxon>eudicotyledons</taxon>
        <taxon>Gunneridae</taxon>
        <taxon>Pentapetalae</taxon>
        <taxon>asterids</taxon>
        <taxon>campanulids</taxon>
        <taxon>Asterales</taxon>
        <taxon>Asteraceae</taxon>
        <taxon>Asteroideae</taxon>
        <taxon>Anthemideae</taxon>
        <taxon>Anthemidinae</taxon>
        <taxon>Tanacetum</taxon>
    </lineage>
</organism>
<evidence type="ECO:0000313" key="3">
    <source>
        <dbReference type="Proteomes" id="UP001151760"/>
    </source>
</evidence>
<name>A0ABQ5BC79_9ASTR</name>
<sequence>MEINITQLCDLDPMLDDAKILARVISIWKSHPKQRPNEVWSLDAVLQDQMGNRVQATIRNHDIKKFQPILDEGACYRISNFGIGENSGNFPLLEHRFKLSFFKNTALTRVESFDSNPRGFRFEHFGAFTSRKFSERELSDVIGTIVSISDAIPFNYAGVDKIRRTVILEDYEGARLECCFFYSWSDKFSKLYDERDKSGIVVMILQLCKVKYFNEKPSVTPAMYSTKLYINNDIPEIAAFRKRYSEKEGFDPENHSIVQFTSVKKEVTVEDFFRGRQNDGGSYTRF</sequence>
<dbReference type="Gene3D" id="2.40.50.140">
    <property type="entry name" value="Nucleic acid-binding proteins"/>
    <property type="match status" value="2"/>
</dbReference>
<dbReference type="InterPro" id="IPR012340">
    <property type="entry name" value="NA-bd_OB-fold"/>
</dbReference>
<gene>
    <name evidence="2" type="ORF">Tco_0859487</name>
</gene>
<dbReference type="PANTHER" id="PTHR47165:SF4">
    <property type="entry name" value="OS03G0429900 PROTEIN"/>
    <property type="match status" value="1"/>
</dbReference>
<evidence type="ECO:0000313" key="2">
    <source>
        <dbReference type="EMBL" id="GJT12445.1"/>
    </source>
</evidence>
<comment type="caution">
    <text evidence="2">The sequence shown here is derived from an EMBL/GenBank/DDBJ whole genome shotgun (WGS) entry which is preliminary data.</text>
</comment>
<protein>
    <submittedName>
        <fullName evidence="2">Replication protein A 70 kDa DNA-binding subunit B</fullName>
    </submittedName>
</protein>
<dbReference type="GO" id="GO:0003677">
    <property type="term" value="F:DNA binding"/>
    <property type="evidence" value="ECO:0007669"/>
    <property type="project" value="UniProtKB-KW"/>
</dbReference>
<evidence type="ECO:0000259" key="1">
    <source>
        <dbReference type="Pfam" id="PF02721"/>
    </source>
</evidence>
<keyword evidence="2" id="KW-0238">DNA-binding</keyword>
<dbReference type="CDD" id="cd04481">
    <property type="entry name" value="RPA1_DBD_B_like"/>
    <property type="match status" value="1"/>
</dbReference>
<dbReference type="CDD" id="cd04480">
    <property type="entry name" value="RPA1_DBD_A_like"/>
    <property type="match status" value="1"/>
</dbReference>
<reference evidence="2" key="2">
    <citation type="submission" date="2022-01" db="EMBL/GenBank/DDBJ databases">
        <authorList>
            <person name="Yamashiro T."/>
            <person name="Shiraishi A."/>
            <person name="Satake H."/>
            <person name="Nakayama K."/>
        </authorList>
    </citation>
    <scope>NUCLEOTIDE SEQUENCE</scope>
</reference>
<dbReference type="Pfam" id="PF02721">
    <property type="entry name" value="DUF223"/>
    <property type="match status" value="1"/>
</dbReference>
<dbReference type="Proteomes" id="UP001151760">
    <property type="component" value="Unassembled WGS sequence"/>
</dbReference>
<feature type="domain" description="Replication protein A 70 kDa DNA-binding subunit B/D first OB fold" evidence="1">
    <location>
        <begin position="6"/>
        <end position="109"/>
    </location>
</feature>
<reference evidence="2" key="1">
    <citation type="journal article" date="2022" name="Int. J. Mol. Sci.">
        <title>Draft Genome of Tanacetum Coccineum: Genomic Comparison of Closely Related Tanacetum-Family Plants.</title>
        <authorList>
            <person name="Yamashiro T."/>
            <person name="Shiraishi A."/>
            <person name="Nakayama K."/>
            <person name="Satake H."/>
        </authorList>
    </citation>
    <scope>NUCLEOTIDE SEQUENCE</scope>
</reference>